<reference evidence="2" key="1">
    <citation type="journal article" date="2022" name="Plant J.">
        <title>Strategies of tolerance reflected in two North American maple genomes.</title>
        <authorList>
            <person name="McEvoy S.L."/>
            <person name="Sezen U.U."/>
            <person name="Trouern-Trend A."/>
            <person name="McMahon S.M."/>
            <person name="Schaberg P.G."/>
            <person name="Yang J."/>
            <person name="Wegrzyn J.L."/>
            <person name="Swenson N.G."/>
        </authorList>
    </citation>
    <scope>NUCLEOTIDE SEQUENCE</scope>
    <source>
        <strain evidence="2">91603</strain>
    </source>
</reference>
<accession>A0AAD5JE82</accession>
<gene>
    <name evidence="2" type="ORF">LWI28_022278</name>
</gene>
<comment type="caution">
    <text evidence="2">The sequence shown here is derived from an EMBL/GenBank/DDBJ whole genome shotgun (WGS) entry which is preliminary data.</text>
</comment>
<evidence type="ECO:0000313" key="3">
    <source>
        <dbReference type="Proteomes" id="UP001064489"/>
    </source>
</evidence>
<organism evidence="2 3">
    <name type="scientific">Acer negundo</name>
    <name type="common">Box elder</name>
    <dbReference type="NCBI Taxonomy" id="4023"/>
    <lineage>
        <taxon>Eukaryota</taxon>
        <taxon>Viridiplantae</taxon>
        <taxon>Streptophyta</taxon>
        <taxon>Embryophyta</taxon>
        <taxon>Tracheophyta</taxon>
        <taxon>Spermatophyta</taxon>
        <taxon>Magnoliopsida</taxon>
        <taxon>eudicotyledons</taxon>
        <taxon>Gunneridae</taxon>
        <taxon>Pentapetalae</taxon>
        <taxon>rosids</taxon>
        <taxon>malvids</taxon>
        <taxon>Sapindales</taxon>
        <taxon>Sapindaceae</taxon>
        <taxon>Hippocastanoideae</taxon>
        <taxon>Acereae</taxon>
        <taxon>Acer</taxon>
    </lineage>
</organism>
<protein>
    <submittedName>
        <fullName evidence="2">Uncharacterized protein</fullName>
    </submittedName>
</protein>
<feature type="compositionally biased region" description="Acidic residues" evidence="1">
    <location>
        <begin position="54"/>
        <end position="85"/>
    </location>
</feature>
<dbReference type="Proteomes" id="UP001064489">
    <property type="component" value="Chromosome 1"/>
</dbReference>
<sequence>MDETSPSDDQMEQSSPSTNCCCVVWSSKDWLRWFKELENNVELLEEDNAKPVEENNEEDNDELVEENSEEDNEYEVNEELVDDSDVSLVNENGKNDYKNNDHCQLDGNEVAVVVFFDGEIALTRVARYFQNHQ</sequence>
<feature type="region of interest" description="Disordered" evidence="1">
    <location>
        <begin position="44"/>
        <end position="100"/>
    </location>
</feature>
<feature type="compositionally biased region" description="Acidic residues" evidence="1">
    <location>
        <begin position="1"/>
        <end position="11"/>
    </location>
</feature>
<feature type="region of interest" description="Disordered" evidence="1">
    <location>
        <begin position="1"/>
        <end position="20"/>
    </location>
</feature>
<evidence type="ECO:0000256" key="1">
    <source>
        <dbReference type="SAM" id="MobiDB-lite"/>
    </source>
</evidence>
<dbReference type="EMBL" id="JAJSOW010000003">
    <property type="protein sequence ID" value="KAI9196248.1"/>
    <property type="molecule type" value="Genomic_DNA"/>
</dbReference>
<dbReference type="AlphaFoldDB" id="A0AAD5JE82"/>
<evidence type="ECO:0000313" key="2">
    <source>
        <dbReference type="EMBL" id="KAI9196248.1"/>
    </source>
</evidence>
<name>A0AAD5JE82_ACENE</name>
<keyword evidence="3" id="KW-1185">Reference proteome</keyword>
<proteinExistence type="predicted"/>
<reference evidence="2" key="2">
    <citation type="submission" date="2023-02" db="EMBL/GenBank/DDBJ databases">
        <authorList>
            <person name="Swenson N.G."/>
            <person name="Wegrzyn J.L."/>
            <person name="Mcevoy S.L."/>
        </authorList>
    </citation>
    <scope>NUCLEOTIDE SEQUENCE</scope>
    <source>
        <strain evidence="2">91603</strain>
        <tissue evidence="2">Leaf</tissue>
    </source>
</reference>